<gene>
    <name evidence="1" type="ORF">GLOINDRAFT_33600</name>
</gene>
<evidence type="ECO:0000313" key="1">
    <source>
        <dbReference type="EMBL" id="ESA06866.1"/>
    </source>
</evidence>
<protein>
    <recommendedName>
        <fullName evidence="2">Serine-threonine/tyrosine-protein kinase catalytic domain-containing protein</fullName>
    </recommendedName>
</protein>
<proteinExistence type="predicted"/>
<reference evidence="1" key="1">
    <citation type="submission" date="2013-07" db="EMBL/GenBank/DDBJ databases">
        <title>The genome of an arbuscular mycorrhizal fungus provides insights into the evolution of the oldest plant symbiosis.</title>
        <authorList>
            <consortium name="DOE Joint Genome Institute"/>
            <person name="Tisserant E."/>
            <person name="Malbreil M."/>
            <person name="Kuo A."/>
            <person name="Kohler A."/>
            <person name="Symeonidi A."/>
            <person name="Balestrini R."/>
            <person name="Charron P."/>
            <person name="Duensing N."/>
            <person name="Frei-dit-Frey N."/>
            <person name="Gianinazzi-Pearson V."/>
            <person name="Gilbert B."/>
            <person name="Handa Y."/>
            <person name="Hijri M."/>
            <person name="Kaul R."/>
            <person name="Kawaguchi M."/>
            <person name="Krajinski F."/>
            <person name="Lammers P."/>
            <person name="Lapierre D."/>
            <person name="Masclaux F.G."/>
            <person name="Murat C."/>
            <person name="Morin E."/>
            <person name="Ndikumana S."/>
            <person name="Pagni M."/>
            <person name="Petitpierre D."/>
            <person name="Requena N."/>
            <person name="Rosikiewicz P."/>
            <person name="Riley R."/>
            <person name="Saito K."/>
            <person name="San Clemente H."/>
            <person name="Shapiro H."/>
            <person name="van Tuinen D."/>
            <person name="Becard G."/>
            <person name="Bonfante P."/>
            <person name="Paszkowski U."/>
            <person name="Shachar-Hill Y."/>
            <person name="Young J.P."/>
            <person name="Sanders I.R."/>
            <person name="Henrissat B."/>
            <person name="Rensing S.A."/>
            <person name="Grigoriev I.V."/>
            <person name="Corradi N."/>
            <person name="Roux C."/>
            <person name="Martin F."/>
        </authorList>
    </citation>
    <scope>NUCLEOTIDE SEQUENCE</scope>
    <source>
        <strain evidence="1">DAOM 197198</strain>
    </source>
</reference>
<dbReference type="EMBL" id="KI291033">
    <property type="protein sequence ID" value="ESA06866.1"/>
    <property type="molecule type" value="Genomic_DNA"/>
</dbReference>
<sequence length="128" mass="14245">MQSCWHSDPNKRPTAAKLQKNVENILFQEPFNKTKSIISTDIGPRITHSIYKSGSLSAMVESVESTRSLKVQVKALGKISSFMLTNKGRENFASGFCAKGKDLQADIMTQVQVIVQPHQDGIFLSKFE</sequence>
<dbReference type="HOGENOM" id="CLU_1960743_0_0_1"/>
<name>U9TU30_RHIID</name>
<dbReference type="AlphaFoldDB" id="U9TU30"/>
<accession>U9TU30</accession>
<organism evidence="1">
    <name type="scientific">Rhizophagus irregularis (strain DAOM 181602 / DAOM 197198 / MUCL 43194)</name>
    <name type="common">Arbuscular mycorrhizal fungus</name>
    <name type="synonym">Glomus intraradices</name>
    <dbReference type="NCBI Taxonomy" id="747089"/>
    <lineage>
        <taxon>Eukaryota</taxon>
        <taxon>Fungi</taxon>
        <taxon>Fungi incertae sedis</taxon>
        <taxon>Mucoromycota</taxon>
        <taxon>Glomeromycotina</taxon>
        <taxon>Glomeromycetes</taxon>
        <taxon>Glomerales</taxon>
        <taxon>Glomeraceae</taxon>
        <taxon>Rhizophagus</taxon>
    </lineage>
</organism>
<evidence type="ECO:0008006" key="2">
    <source>
        <dbReference type="Google" id="ProtNLM"/>
    </source>
</evidence>